<reference evidence="10" key="2">
    <citation type="submission" date="2017-03" db="EMBL/GenBank/DDBJ databases">
        <authorList>
            <person name="Sharma R."/>
            <person name="Thines M."/>
        </authorList>
    </citation>
    <scope>NUCLEOTIDE SEQUENCE [LARGE SCALE GENOMIC DNA]</scope>
</reference>
<dbReference type="GO" id="GO:0006508">
    <property type="term" value="P:proteolysis"/>
    <property type="evidence" value="ECO:0007669"/>
    <property type="project" value="UniProtKB-KW"/>
</dbReference>
<dbReference type="EMBL" id="VXIT01000012">
    <property type="protein sequence ID" value="KAA6408936.1"/>
    <property type="molecule type" value="Genomic_DNA"/>
</dbReference>
<keyword evidence="6" id="KW-0472">Membrane</keyword>
<dbReference type="Proteomes" id="UP000192927">
    <property type="component" value="Unassembled WGS sequence"/>
</dbReference>
<keyword evidence="2 9" id="KW-0645">Protease</keyword>
<evidence type="ECO:0000256" key="2">
    <source>
        <dbReference type="ARBA" id="ARBA00022670"/>
    </source>
</evidence>
<reference evidence="9" key="1">
    <citation type="submission" date="2017-03" db="EMBL/GenBank/DDBJ databases">
        <authorList>
            <person name="Afonso C.L."/>
            <person name="Miller P.J."/>
            <person name="Scott M.A."/>
            <person name="Spackman E."/>
            <person name="Goraichik I."/>
            <person name="Dimitrov K.M."/>
            <person name="Suarez D.L."/>
            <person name="Swayne D.E."/>
        </authorList>
    </citation>
    <scope>NUCLEOTIDE SEQUENCE [LARGE SCALE GENOMIC DNA]</scope>
</reference>
<dbReference type="AlphaFoldDB" id="A0A1W5CUL3"/>
<organism evidence="9 10">
    <name type="scientific">Lasallia pustulata</name>
    <dbReference type="NCBI Taxonomy" id="136370"/>
    <lineage>
        <taxon>Eukaryota</taxon>
        <taxon>Fungi</taxon>
        <taxon>Dikarya</taxon>
        <taxon>Ascomycota</taxon>
        <taxon>Pezizomycotina</taxon>
        <taxon>Lecanoromycetes</taxon>
        <taxon>OSLEUM clade</taxon>
        <taxon>Umbilicariomycetidae</taxon>
        <taxon>Umbilicariales</taxon>
        <taxon>Umbilicariaceae</taxon>
        <taxon>Lasallia</taxon>
    </lineage>
</organism>
<dbReference type="GO" id="GO:0008234">
    <property type="term" value="F:cysteine-type peptidase activity"/>
    <property type="evidence" value="ECO:0007669"/>
    <property type="project" value="UniProtKB-KW"/>
</dbReference>
<evidence type="ECO:0000256" key="1">
    <source>
        <dbReference type="ARBA" id="ARBA00005234"/>
    </source>
</evidence>
<dbReference type="Pfam" id="PF02902">
    <property type="entry name" value="Peptidase_C48"/>
    <property type="match status" value="1"/>
</dbReference>
<evidence type="ECO:0000256" key="6">
    <source>
        <dbReference type="SAM" id="Phobius"/>
    </source>
</evidence>
<name>A0A1W5CUL3_9LECA</name>
<keyword evidence="10" id="KW-1185">Reference proteome</keyword>
<evidence type="ECO:0000256" key="5">
    <source>
        <dbReference type="SAM" id="MobiDB-lite"/>
    </source>
</evidence>
<dbReference type="OrthoDB" id="5065855at2759"/>
<dbReference type="GO" id="GO:0019784">
    <property type="term" value="F:deNEDDylase activity"/>
    <property type="evidence" value="ECO:0007669"/>
    <property type="project" value="InterPro"/>
</dbReference>
<keyword evidence="4" id="KW-0788">Thiol protease</keyword>
<dbReference type="InterPro" id="IPR044613">
    <property type="entry name" value="Nep1/2-like"/>
</dbReference>
<evidence type="ECO:0000313" key="9">
    <source>
        <dbReference type="EMBL" id="SLM34538.1"/>
    </source>
</evidence>
<dbReference type="PANTHER" id="PTHR46468:SF1">
    <property type="entry name" value="SENTRIN-SPECIFIC PROTEASE 8"/>
    <property type="match status" value="1"/>
</dbReference>
<comment type="similarity">
    <text evidence="1">Belongs to the peptidase C48 family.</text>
</comment>
<dbReference type="InterPro" id="IPR003653">
    <property type="entry name" value="Peptidase_C48_C"/>
</dbReference>
<dbReference type="PROSITE" id="PS50600">
    <property type="entry name" value="ULP_PROTEASE"/>
    <property type="match status" value="1"/>
</dbReference>
<proteinExistence type="inferred from homology"/>
<gene>
    <name evidence="8" type="ORF">FRX48_07280</name>
</gene>
<dbReference type="Gene3D" id="3.40.395.10">
    <property type="entry name" value="Adenoviral Proteinase, Chain A"/>
    <property type="match status" value="1"/>
</dbReference>
<dbReference type="SUPFAM" id="SSF54001">
    <property type="entry name" value="Cysteine proteinases"/>
    <property type="match status" value="1"/>
</dbReference>
<evidence type="ECO:0000313" key="11">
    <source>
        <dbReference type="Proteomes" id="UP000324767"/>
    </source>
</evidence>
<evidence type="ECO:0000313" key="10">
    <source>
        <dbReference type="Proteomes" id="UP000192927"/>
    </source>
</evidence>
<keyword evidence="3" id="KW-0378">Hydrolase</keyword>
<evidence type="ECO:0000256" key="4">
    <source>
        <dbReference type="ARBA" id="ARBA00022807"/>
    </source>
</evidence>
<reference evidence="8 11" key="3">
    <citation type="submission" date="2019-09" db="EMBL/GenBank/DDBJ databases">
        <title>The hologenome of the rock-dwelling lichen Lasallia pustulata.</title>
        <authorList>
            <person name="Greshake Tzovaras B."/>
            <person name="Segers F."/>
            <person name="Bicker A."/>
            <person name="Dal Grande F."/>
            <person name="Otte J."/>
            <person name="Hankeln T."/>
            <person name="Schmitt I."/>
            <person name="Ebersberger I."/>
        </authorList>
    </citation>
    <scope>NUCLEOTIDE SEQUENCE [LARGE SCALE GENOMIC DNA]</scope>
    <source>
        <strain evidence="8">A1-1</strain>
    </source>
</reference>
<dbReference type="GO" id="GO:0000338">
    <property type="term" value="P:protein deneddylation"/>
    <property type="evidence" value="ECO:0007669"/>
    <property type="project" value="UniProtKB-ARBA"/>
</dbReference>
<evidence type="ECO:0000256" key="3">
    <source>
        <dbReference type="ARBA" id="ARBA00022801"/>
    </source>
</evidence>
<dbReference type="InterPro" id="IPR038765">
    <property type="entry name" value="Papain-like_cys_pep_sf"/>
</dbReference>
<dbReference type="Proteomes" id="UP000324767">
    <property type="component" value="Unassembled WGS sequence"/>
</dbReference>
<dbReference type="PANTHER" id="PTHR46468">
    <property type="entry name" value="SENTRIN-SPECIFIC PROTEASE 8"/>
    <property type="match status" value="1"/>
</dbReference>
<evidence type="ECO:0000259" key="7">
    <source>
        <dbReference type="PROSITE" id="PS50600"/>
    </source>
</evidence>
<keyword evidence="6" id="KW-0812">Transmembrane</keyword>
<sequence length="282" mass="31867">MSPLNPYHARRSHELGLLLLSCGLGAVVVWWTFKLMRLPTKLSPDDAYLSYFDVRLMKEDVDTLKDDWLTDNSIAFWEEYLERETLTQYPHSHIILLRPSMSFMLMQTPDPSTLKDALPDFTHTTHIFLPINDCADVKLAEGGSHWSLLLVSLLDGVAFHYDSMRPSNQREAALAAHKLSDLLGKEVRFVDLEDAPQQENSSDCGVFVCVVMRHLLVKRLLRTGTAGKAEMGLGGRMVDAAAGRKEMLRIIEGFRREGERRRSRSASPYGSKHGSKSPPRID</sequence>
<feature type="transmembrane region" description="Helical" evidence="6">
    <location>
        <begin position="15"/>
        <end position="33"/>
    </location>
</feature>
<keyword evidence="6" id="KW-1133">Transmembrane helix</keyword>
<evidence type="ECO:0000313" key="8">
    <source>
        <dbReference type="EMBL" id="KAA6408936.1"/>
    </source>
</evidence>
<accession>A0A1W5CUL3</accession>
<dbReference type="EMBL" id="FWEW01000338">
    <property type="protein sequence ID" value="SLM34538.1"/>
    <property type="molecule type" value="Genomic_DNA"/>
</dbReference>
<protein>
    <submittedName>
        <fullName evidence="9">Ulp1 protease family protein</fullName>
    </submittedName>
</protein>
<feature type="region of interest" description="Disordered" evidence="5">
    <location>
        <begin position="256"/>
        <end position="282"/>
    </location>
</feature>
<dbReference type="FunFam" id="3.40.395.10:FF:000008">
    <property type="entry name" value="Ulp1 protease family protein"/>
    <property type="match status" value="1"/>
</dbReference>
<feature type="domain" description="Ubiquitin-like protease family profile" evidence="7">
    <location>
        <begin position="47"/>
        <end position="215"/>
    </location>
</feature>